<gene>
    <name evidence="1" type="ORF">CDOO_04135</name>
</gene>
<dbReference type="EMBL" id="CP006764">
    <property type="protein sequence ID" value="AIT60526.1"/>
    <property type="molecule type" value="Genomic_DNA"/>
</dbReference>
<organism evidence="1 2">
    <name type="scientific">Corynebacterium doosanense CAU 212 = DSM 45436</name>
    <dbReference type="NCBI Taxonomy" id="558173"/>
    <lineage>
        <taxon>Bacteria</taxon>
        <taxon>Bacillati</taxon>
        <taxon>Actinomycetota</taxon>
        <taxon>Actinomycetes</taxon>
        <taxon>Mycobacteriales</taxon>
        <taxon>Corynebacteriaceae</taxon>
        <taxon>Corynebacterium</taxon>
    </lineage>
</organism>
<dbReference type="HOGENOM" id="CLU_167429_0_0_11"/>
<evidence type="ECO:0000313" key="1">
    <source>
        <dbReference type="EMBL" id="AIT60526.1"/>
    </source>
</evidence>
<keyword evidence="2" id="KW-1185">Reference proteome</keyword>
<reference evidence="1 2" key="1">
    <citation type="submission" date="2013-09" db="EMBL/GenBank/DDBJ databases">
        <title>Complete genome sequence of Corynebacterium doosanense CAU 212(T) (=DSM 45436(T)), isolated from activated sludge.</title>
        <authorList>
            <person name="Schaffert L."/>
            <person name="Albersmeier A."/>
            <person name="Kalinowski J."/>
            <person name="Ruckert C."/>
        </authorList>
    </citation>
    <scope>NUCLEOTIDE SEQUENCE [LARGE SCALE GENOMIC DNA]</scope>
    <source>
        <strain evidence="1 2">CAU 212</strain>
    </source>
</reference>
<accession>A0A097IEG9</accession>
<sequence length="90" mass="10230">MSENPTFTDVQRREIFTEIVSRDGVKALSIERSIPGGSSTRLMLLNRLDAQQLFHVIEHYLKEVYAGELAGGEIELSPEDMLKFFGEEEL</sequence>
<evidence type="ECO:0000313" key="2">
    <source>
        <dbReference type="Proteomes" id="UP000029914"/>
    </source>
</evidence>
<protein>
    <submittedName>
        <fullName evidence="1">Uncharacterized protein</fullName>
    </submittedName>
</protein>
<dbReference type="KEGG" id="cdo:CDOO_04135"/>
<name>A0A097IEG9_9CORY</name>
<dbReference type="Proteomes" id="UP000029914">
    <property type="component" value="Chromosome"/>
</dbReference>
<dbReference type="RefSeq" id="WP_018021967.1">
    <property type="nucleotide sequence ID" value="NZ_AQUX01000004.1"/>
</dbReference>
<proteinExistence type="predicted"/>
<dbReference type="OrthoDB" id="4411111at2"/>
<dbReference type="AlphaFoldDB" id="A0A097IEG9"/>